<feature type="domain" description="Nucleotidyl transferase" evidence="1">
    <location>
        <begin position="2"/>
        <end position="234"/>
    </location>
</feature>
<name>A0A2X0V8Z0_9GAMM</name>
<dbReference type="EMBL" id="UAPV01000001">
    <property type="protein sequence ID" value="SPT70869.1"/>
    <property type="molecule type" value="Genomic_DNA"/>
</dbReference>
<keyword evidence="3" id="KW-1185">Reference proteome</keyword>
<dbReference type="Gene3D" id="3.90.550.10">
    <property type="entry name" value="Spore Coat Polysaccharide Biosynthesis Protein SpsA, Chain A"/>
    <property type="match status" value="1"/>
</dbReference>
<evidence type="ECO:0000313" key="3">
    <source>
        <dbReference type="Proteomes" id="UP000250086"/>
    </source>
</evidence>
<keyword evidence="2" id="KW-0548">Nucleotidyltransferase</keyword>
<sequence>MKVVILAGGLGTRLSEETISKPKPMVEVGDYPILWHIMKIYSHYGFNDFILLCGYKANMIKSYFTNFYINNADIQINLETNETNIIKNQSEDWKVTILNTGVDTLTGSRIKMAKDYILDDKDNEFMVTYGDGVSDVNINSLLEFHRKSNKTATLTAVQPMGRFGTLSLDDADNVNHFIEKQAGDGGWVNGGFFVFNKNVFDYIPDRNVMLEEDPLLDLVKDKQLAAYKHTGFWKPMDTLRDNHELNKMWASGKAPWKIWK</sequence>
<organism evidence="2 3">
    <name type="scientific">Anaerobiospirillum thomasii</name>
    <dbReference type="NCBI Taxonomy" id="179995"/>
    <lineage>
        <taxon>Bacteria</taxon>
        <taxon>Pseudomonadati</taxon>
        <taxon>Pseudomonadota</taxon>
        <taxon>Gammaproteobacteria</taxon>
        <taxon>Aeromonadales</taxon>
        <taxon>Succinivibrionaceae</taxon>
        <taxon>Anaerobiospirillum</taxon>
    </lineage>
</organism>
<dbReference type="RefSeq" id="WP_113744886.1">
    <property type="nucleotide sequence ID" value="NZ_UAPV01000001.1"/>
</dbReference>
<dbReference type="GO" id="GO:0047343">
    <property type="term" value="F:glucose-1-phosphate cytidylyltransferase activity"/>
    <property type="evidence" value="ECO:0007669"/>
    <property type="project" value="UniProtKB-EC"/>
</dbReference>
<keyword evidence="2" id="KW-0808">Transferase</keyword>
<dbReference type="InterPro" id="IPR046981">
    <property type="entry name" value="G1P_cyt_trans"/>
</dbReference>
<dbReference type="CDD" id="cd02524">
    <property type="entry name" value="G1P_cytidylyltransferase"/>
    <property type="match status" value="1"/>
</dbReference>
<dbReference type="InterPro" id="IPR013446">
    <property type="entry name" value="G1P_cyt_trans-like"/>
</dbReference>
<protein>
    <submittedName>
        <fullName evidence="2">Glucose-1-phosphate cytidylyltransferase</fullName>
        <ecNumber evidence="2">2.7.7.33</ecNumber>
    </submittedName>
</protein>
<dbReference type="EC" id="2.7.7.33" evidence="2"/>
<dbReference type="Pfam" id="PF00483">
    <property type="entry name" value="NTP_transferase"/>
    <property type="match status" value="1"/>
</dbReference>
<dbReference type="NCBIfam" id="TIGR02623">
    <property type="entry name" value="G1P_cyt_trans"/>
    <property type="match status" value="1"/>
</dbReference>
<evidence type="ECO:0000259" key="1">
    <source>
        <dbReference type="Pfam" id="PF00483"/>
    </source>
</evidence>
<dbReference type="PANTHER" id="PTHR47183">
    <property type="entry name" value="GLUCOSE-1-PHOSPHATE CYTIDYLYLTRANSFERASE-RELATED"/>
    <property type="match status" value="1"/>
</dbReference>
<dbReference type="InterPro" id="IPR005835">
    <property type="entry name" value="NTP_transferase_dom"/>
</dbReference>
<dbReference type="GO" id="GO:0009243">
    <property type="term" value="P:O antigen biosynthetic process"/>
    <property type="evidence" value="ECO:0007669"/>
    <property type="project" value="InterPro"/>
</dbReference>
<evidence type="ECO:0000313" key="2">
    <source>
        <dbReference type="EMBL" id="SPT70869.1"/>
    </source>
</evidence>
<reference evidence="2 3" key="1">
    <citation type="submission" date="2018-06" db="EMBL/GenBank/DDBJ databases">
        <authorList>
            <consortium name="Pathogen Informatics"/>
            <person name="Doyle S."/>
        </authorList>
    </citation>
    <scope>NUCLEOTIDE SEQUENCE [LARGE SCALE GENOMIC DNA]</scope>
    <source>
        <strain evidence="2 3">NCTC13093</strain>
    </source>
</reference>
<proteinExistence type="predicted"/>
<dbReference type="AlphaFoldDB" id="A0A2X0V8Z0"/>
<dbReference type="SUPFAM" id="SSF53448">
    <property type="entry name" value="Nucleotide-diphospho-sugar transferases"/>
    <property type="match status" value="1"/>
</dbReference>
<dbReference type="Proteomes" id="UP000250086">
    <property type="component" value="Unassembled WGS sequence"/>
</dbReference>
<gene>
    <name evidence="2" type="primary">rfbF_2</name>
    <name evidence="2" type="ORF">NCTC13093_02293</name>
</gene>
<dbReference type="InterPro" id="IPR029044">
    <property type="entry name" value="Nucleotide-diphossugar_trans"/>
</dbReference>
<accession>A0A2X0V8Z0</accession>
<dbReference type="PANTHER" id="PTHR47183:SF1">
    <property type="entry name" value="GLUCOSE-1-PHOSPHATE CYTIDYLYLTRANSFERASE"/>
    <property type="match status" value="1"/>
</dbReference>